<sequence>MLPNPLSNVVPYLISKPATRAKLGIFVILPPAWAHVSKSIIKSIEREAERLDAGLGPVHNSRYFAAGRVDKDVHLIEVAMCENQRIIARWQQGQNLLDFGHMVLKSMR</sequence>
<dbReference type="AlphaFoldDB" id="A0A2N6NW79"/>
<dbReference type="Proteomes" id="UP000235728">
    <property type="component" value="Unassembled WGS sequence"/>
</dbReference>
<organism evidence="1 2">
    <name type="scientific">Beauveria bassiana</name>
    <name type="common">White muscardine disease fungus</name>
    <name type="synonym">Tritirachium shiotae</name>
    <dbReference type="NCBI Taxonomy" id="176275"/>
    <lineage>
        <taxon>Eukaryota</taxon>
        <taxon>Fungi</taxon>
        <taxon>Dikarya</taxon>
        <taxon>Ascomycota</taxon>
        <taxon>Pezizomycotina</taxon>
        <taxon>Sordariomycetes</taxon>
        <taxon>Hypocreomycetidae</taxon>
        <taxon>Hypocreales</taxon>
        <taxon>Cordycipitaceae</taxon>
        <taxon>Beauveria</taxon>
    </lineage>
</organism>
<name>A0A2N6NW79_BEABA</name>
<evidence type="ECO:0000313" key="2">
    <source>
        <dbReference type="Proteomes" id="UP000235728"/>
    </source>
</evidence>
<proteinExistence type="predicted"/>
<accession>A0A2N6NW79</accession>
<comment type="caution">
    <text evidence="1">The sequence shown here is derived from an EMBL/GenBank/DDBJ whole genome shotgun (WGS) entry which is preliminary data.</text>
</comment>
<reference evidence="1 2" key="1">
    <citation type="journal article" date="2016" name="Appl. Microbiol. Biotechnol.">
        <title>Characterization of T-DNA insertion mutants with decreased virulence in the entomopathogenic fungus Beauveria bassiana JEF-007.</title>
        <authorList>
            <person name="Kim S."/>
            <person name="Lee S.J."/>
            <person name="Nai Y.S."/>
            <person name="Yu J.S."/>
            <person name="Lee M.R."/>
            <person name="Yang Y.T."/>
            <person name="Kim J.S."/>
        </authorList>
    </citation>
    <scope>NUCLEOTIDE SEQUENCE [LARGE SCALE GENOMIC DNA]</scope>
    <source>
        <strain evidence="1 2">JEF-007</strain>
    </source>
</reference>
<evidence type="ECO:0000313" key="1">
    <source>
        <dbReference type="EMBL" id="PMB71524.1"/>
    </source>
</evidence>
<dbReference type="EMBL" id="MRVG01000002">
    <property type="protein sequence ID" value="PMB71524.1"/>
    <property type="molecule type" value="Genomic_DNA"/>
</dbReference>
<gene>
    <name evidence="1" type="ORF">BM221_001614</name>
</gene>
<protein>
    <submittedName>
        <fullName evidence="1">Uncharacterized protein</fullName>
    </submittedName>
</protein>